<feature type="domain" description="UspA" evidence="2">
    <location>
        <begin position="213"/>
        <end position="283"/>
    </location>
</feature>
<evidence type="ECO:0000259" key="2">
    <source>
        <dbReference type="Pfam" id="PF00582"/>
    </source>
</evidence>
<evidence type="ECO:0000313" key="3">
    <source>
        <dbReference type="EMBL" id="SMC76278.1"/>
    </source>
</evidence>
<feature type="domain" description="UspA" evidence="2">
    <location>
        <begin position="3"/>
        <end position="157"/>
    </location>
</feature>
<dbReference type="PRINTS" id="PR01438">
    <property type="entry name" value="UNVRSLSTRESS"/>
</dbReference>
<sequence>MANIIALIDGSTYTASVVDNAAFAAEKLGEAVNLVHVIGRRDFDSAPADLSGNLDLGEREELLKELADLDERKAKLARKRGRHVLDDAAARLRSGGGDIVVKDELVLGDLLETIEAREGDADLVVIGKRGEAADFAQLHLGSNLERVLRRTKRPVLVAARSFRPIRRFLVAYDGGASIAKAIDWLQTSPFLKGCPCELVCVSDRRTHTELDHATEMLRHAGYEATSRLIAGEPDEIIEKEAEREDIDLVVMGAYGHSRIRSFLIGSTTSEIVRGCYRPVLLFR</sequence>
<dbReference type="CDD" id="cd00293">
    <property type="entry name" value="USP-like"/>
    <property type="match status" value="2"/>
</dbReference>
<organism evidence="3 4">
    <name type="scientific">Fulvimarina manganoxydans</name>
    <dbReference type="NCBI Taxonomy" id="937218"/>
    <lineage>
        <taxon>Bacteria</taxon>
        <taxon>Pseudomonadati</taxon>
        <taxon>Pseudomonadota</taxon>
        <taxon>Alphaproteobacteria</taxon>
        <taxon>Hyphomicrobiales</taxon>
        <taxon>Aurantimonadaceae</taxon>
        <taxon>Fulvimarina</taxon>
    </lineage>
</organism>
<dbReference type="PANTHER" id="PTHR46268">
    <property type="entry name" value="STRESS RESPONSE PROTEIN NHAX"/>
    <property type="match status" value="1"/>
</dbReference>
<keyword evidence="4" id="KW-1185">Reference proteome</keyword>
<evidence type="ECO:0000256" key="1">
    <source>
        <dbReference type="ARBA" id="ARBA00008791"/>
    </source>
</evidence>
<dbReference type="STRING" id="937218.SAMN06297251_107137"/>
<dbReference type="Pfam" id="PF00582">
    <property type="entry name" value="Usp"/>
    <property type="match status" value="2"/>
</dbReference>
<dbReference type="OrthoDB" id="9804721at2"/>
<reference evidence="3 4" key="1">
    <citation type="submission" date="2017-04" db="EMBL/GenBank/DDBJ databases">
        <authorList>
            <person name="Afonso C.L."/>
            <person name="Miller P.J."/>
            <person name="Scott M.A."/>
            <person name="Spackman E."/>
            <person name="Goraichik I."/>
            <person name="Dimitrov K.M."/>
            <person name="Suarez D.L."/>
            <person name="Swayne D.E."/>
        </authorList>
    </citation>
    <scope>NUCLEOTIDE SEQUENCE [LARGE SCALE GENOMIC DNA]</scope>
    <source>
        <strain evidence="3 4">CGMCC 1.10972</strain>
    </source>
</reference>
<protein>
    <submittedName>
        <fullName evidence="3">Nucleotide-binding universal stress protein, UspA family</fullName>
    </submittedName>
</protein>
<comment type="similarity">
    <text evidence="1">Belongs to the universal stress protein A family.</text>
</comment>
<accession>A0A1W2BUP9</accession>
<dbReference type="Gene3D" id="3.40.50.12370">
    <property type="match status" value="1"/>
</dbReference>
<proteinExistence type="inferred from homology"/>
<name>A0A1W2BUP9_9HYPH</name>
<dbReference type="Proteomes" id="UP000192656">
    <property type="component" value="Unassembled WGS sequence"/>
</dbReference>
<dbReference type="AlphaFoldDB" id="A0A1W2BUP9"/>
<dbReference type="PANTHER" id="PTHR46268:SF6">
    <property type="entry name" value="UNIVERSAL STRESS PROTEIN UP12"/>
    <property type="match status" value="1"/>
</dbReference>
<dbReference type="RefSeq" id="WP_084409951.1">
    <property type="nucleotide sequence ID" value="NZ_FWXR01000007.1"/>
</dbReference>
<dbReference type="InterPro" id="IPR006016">
    <property type="entry name" value="UspA"/>
</dbReference>
<evidence type="ECO:0000313" key="4">
    <source>
        <dbReference type="Proteomes" id="UP000192656"/>
    </source>
</evidence>
<gene>
    <name evidence="3" type="ORF">SAMN06297251_107137</name>
</gene>
<dbReference type="SUPFAM" id="SSF52402">
    <property type="entry name" value="Adenine nucleotide alpha hydrolases-like"/>
    <property type="match status" value="2"/>
</dbReference>
<dbReference type="InterPro" id="IPR006015">
    <property type="entry name" value="Universal_stress_UspA"/>
</dbReference>
<dbReference type="EMBL" id="FWXR01000007">
    <property type="protein sequence ID" value="SMC76278.1"/>
    <property type="molecule type" value="Genomic_DNA"/>
</dbReference>